<protein>
    <submittedName>
        <fullName evidence="1">DUF3102 domain-containing protein</fullName>
    </submittedName>
</protein>
<dbReference type="AlphaFoldDB" id="A0A8J6XET5"/>
<comment type="caution">
    <text evidence="1">The sequence shown here is derived from an EMBL/GenBank/DDBJ whole genome shotgun (WGS) entry which is preliminary data.</text>
</comment>
<keyword evidence="2" id="KW-1185">Reference proteome</keyword>
<dbReference type="Pfam" id="PF11300">
    <property type="entry name" value="DUF3102"/>
    <property type="match status" value="1"/>
</dbReference>
<name>A0A8J6XET5_9CYAN</name>
<accession>A0A8J6XET5</accession>
<dbReference type="RefSeq" id="WP_190825453.1">
    <property type="nucleotide sequence ID" value="NZ_CAWPPI010000013.1"/>
</dbReference>
<dbReference type="InterPro" id="IPR021451">
    <property type="entry name" value="DUF3102"/>
</dbReference>
<dbReference type="EMBL" id="JACXAE010000013">
    <property type="protein sequence ID" value="MBD2771161.1"/>
    <property type="molecule type" value="Genomic_DNA"/>
</dbReference>
<evidence type="ECO:0000313" key="1">
    <source>
        <dbReference type="EMBL" id="MBD2771161.1"/>
    </source>
</evidence>
<gene>
    <name evidence="1" type="ORF">ICL16_03235</name>
</gene>
<sequence length="240" mass="26656">MNKEICLQSLATKINAAVGRAAGFYEQGISNIKSALLCDKEAGELLIEAKVSLPHGEFISWIESNCSFSRSHAHRLMSIAKNWEKILRNWEAKCPTCETFNESPLPSLRAALALAAAEPKLEKESASQQEYKVSNPNHPCFGEVVEVTKEMHQGDVLVCKTPSGDEFPFLKKELIAPDAPIEEVLDVEIIEPVADKSDKLRETIAHVIEYLPEQVLQALLSQALLIGREYLPEDIDFKVA</sequence>
<evidence type="ECO:0000313" key="2">
    <source>
        <dbReference type="Proteomes" id="UP000629098"/>
    </source>
</evidence>
<dbReference type="Proteomes" id="UP000629098">
    <property type="component" value="Unassembled WGS sequence"/>
</dbReference>
<proteinExistence type="predicted"/>
<organism evidence="1 2">
    <name type="scientific">Iningainema tapete BLCC-T55</name>
    <dbReference type="NCBI Taxonomy" id="2748662"/>
    <lineage>
        <taxon>Bacteria</taxon>
        <taxon>Bacillati</taxon>
        <taxon>Cyanobacteriota</taxon>
        <taxon>Cyanophyceae</taxon>
        <taxon>Nostocales</taxon>
        <taxon>Scytonemataceae</taxon>
        <taxon>Iningainema tapete</taxon>
    </lineage>
</organism>
<reference evidence="1" key="1">
    <citation type="submission" date="2020-09" db="EMBL/GenBank/DDBJ databases">
        <title>Iningainema tapete sp. nov. (Scytonemataceae, Cyanobacteria) from greenhouses in central Florida (USA) produces two types of nodularin with biosynthetic potential for microcystin-LR and anabaenopeptins.</title>
        <authorList>
            <person name="Berthold D.E."/>
            <person name="Lefler F.W."/>
            <person name="Huang I.-S."/>
            <person name="Abdulla H."/>
            <person name="Zimba P.V."/>
            <person name="Laughinghouse H.D. IV."/>
        </authorList>
    </citation>
    <scope>NUCLEOTIDE SEQUENCE</scope>
    <source>
        <strain evidence="1">BLCCT55</strain>
    </source>
</reference>